<dbReference type="Pfam" id="PF14520">
    <property type="entry name" value="HHH_5"/>
    <property type="match status" value="1"/>
</dbReference>
<evidence type="ECO:0000313" key="10">
    <source>
        <dbReference type="EMBL" id="SFM42919.1"/>
    </source>
</evidence>
<dbReference type="InterPro" id="IPR035901">
    <property type="entry name" value="GIY-YIG_endonuc_sf"/>
</dbReference>
<dbReference type="Pfam" id="PF01541">
    <property type="entry name" value="GIY-YIG"/>
    <property type="match status" value="1"/>
</dbReference>
<dbReference type="Gene3D" id="4.10.860.10">
    <property type="entry name" value="UVR domain"/>
    <property type="match status" value="1"/>
</dbReference>
<feature type="domain" description="UVR" evidence="7">
    <location>
        <begin position="208"/>
        <end position="243"/>
    </location>
</feature>
<dbReference type="SUPFAM" id="SSF82771">
    <property type="entry name" value="GIY-YIG endonuclease"/>
    <property type="match status" value="1"/>
</dbReference>
<name>A0A1I4QSA1_9EURY</name>
<dbReference type="HAMAP" id="MF_00203">
    <property type="entry name" value="UvrC"/>
    <property type="match status" value="1"/>
</dbReference>
<dbReference type="STRING" id="487685.SAMN04488696_1174"/>
<accession>A0A1I4QSA1</accession>
<keyword evidence="6" id="KW-0742">SOS response</keyword>
<feature type="domain" description="UvrC family homology region profile" evidence="9">
    <location>
        <begin position="258"/>
        <end position="485"/>
    </location>
</feature>
<organism evidence="10 11">
    <name type="scientific">Methanolobus profundi</name>
    <dbReference type="NCBI Taxonomy" id="487685"/>
    <lineage>
        <taxon>Archaea</taxon>
        <taxon>Methanobacteriati</taxon>
        <taxon>Methanobacteriota</taxon>
        <taxon>Stenosarchaea group</taxon>
        <taxon>Methanomicrobia</taxon>
        <taxon>Methanosarcinales</taxon>
        <taxon>Methanosarcinaceae</taxon>
        <taxon>Methanolobus</taxon>
    </lineage>
</organism>
<dbReference type="SMART" id="SM00278">
    <property type="entry name" value="HhH1"/>
    <property type="match status" value="2"/>
</dbReference>
<evidence type="ECO:0000259" key="7">
    <source>
        <dbReference type="PROSITE" id="PS50151"/>
    </source>
</evidence>
<dbReference type="Pfam" id="PF08459">
    <property type="entry name" value="UvrC_RNaseH_dom"/>
    <property type="match status" value="1"/>
</dbReference>
<dbReference type="PANTHER" id="PTHR30562:SF1">
    <property type="entry name" value="UVRABC SYSTEM PROTEIN C"/>
    <property type="match status" value="1"/>
</dbReference>
<dbReference type="InterPro" id="IPR000305">
    <property type="entry name" value="GIY-YIG_endonuc"/>
</dbReference>
<comment type="subcellular location">
    <subcellularLocation>
        <location evidence="6">Cytoplasm</location>
    </subcellularLocation>
</comment>
<comment type="subunit">
    <text evidence="6">Interacts with UvrB in an incision complex.</text>
</comment>
<dbReference type="GO" id="GO:0005737">
    <property type="term" value="C:cytoplasm"/>
    <property type="evidence" value="ECO:0007669"/>
    <property type="project" value="UniProtKB-SubCell"/>
</dbReference>
<keyword evidence="2 6" id="KW-0227">DNA damage</keyword>
<comment type="function">
    <text evidence="6">The UvrABC repair system catalyzes the recognition and processing of DNA lesions. UvrC both incises the 5' and 3' sides of the lesion. The N-terminal half is responsible for the 3' incision and the C-terminal half is responsible for the 5' incision.</text>
</comment>
<proteinExistence type="inferred from homology"/>
<keyword evidence="11" id="KW-1185">Reference proteome</keyword>
<dbReference type="InterPro" id="IPR047296">
    <property type="entry name" value="GIY-YIG_UvrC_Cho"/>
</dbReference>
<dbReference type="InterPro" id="IPR001162">
    <property type="entry name" value="UvrC_RNase_H_dom"/>
</dbReference>
<dbReference type="Gene3D" id="3.30.420.340">
    <property type="entry name" value="UvrC, RNAse H endonuclease domain"/>
    <property type="match status" value="1"/>
</dbReference>
<dbReference type="FunFam" id="3.40.1440.10:FF:000001">
    <property type="entry name" value="UvrABC system protein C"/>
    <property type="match status" value="1"/>
</dbReference>
<dbReference type="InterPro" id="IPR001943">
    <property type="entry name" value="UVR_dom"/>
</dbReference>
<dbReference type="EMBL" id="FOUJ01000002">
    <property type="protein sequence ID" value="SFM42919.1"/>
    <property type="molecule type" value="Genomic_DNA"/>
</dbReference>
<sequence length="607" mass="68720">MTNSQNVSDMKFDLKTLPALPGVYLMKDNSGDVIYVGKAKSLDKRVRQYFQSKRNLPPRTVTLVNHIDDIEYIVTDSEIDALVLEANLIKKYRPRYNVRLKDDKRYPYVKVTVNSAFPRIFLTRRRLMDGAIYFGPYTNVKAIRTTLDLISRAYMLRQCKKRIEPGKTRPCLNYHIKRCMAPCRVGIDKEEYRRRVMEAIRFLKGDTSGILKLLEKKMRSLAEAQEYEAAAEVRDQIDSVKYLSEHQIASSGTDDRDVIAAVADEKAVYIQIFYVRHGSMVGKADLTLIGAEASESIEESMAQFVKQYYQDSPIPPEVLVQYELPEKDLIVRWLCQRSGRDVKVHVPLRGEKKKLIEMAARNAEMSRRMAKLKPARSEAAMEALGDLQKVLSLDALPLHIEGFDISNISGTNAVGSMVYFENGRPANSKYRQHNIRTVKGIDDFAMMAETVHRRYSRLLKNNEPMPDLILIDGGPGQVGAAKSSLDSLGLDIPMIGLAKRFEHIITTKKGPEEVIILPHTSPALKLLMQIRDEAHRFAVSSHRRRRSASLTHSELDPIPGVGPNRKRLLLESFGSVDKIRSASVDEISGLDGISRQLAQRILDHLGK</sequence>
<dbReference type="PANTHER" id="PTHR30562">
    <property type="entry name" value="UVRC/OXIDOREDUCTASE"/>
    <property type="match status" value="1"/>
</dbReference>
<protein>
    <recommendedName>
        <fullName evidence="6">UvrABC system protein C</fullName>
        <shortName evidence="6">Protein UvrC</shortName>
    </recommendedName>
    <alternativeName>
        <fullName evidence="6">Excinuclease ABC subunit C</fullName>
    </alternativeName>
</protein>
<dbReference type="GO" id="GO:0003677">
    <property type="term" value="F:DNA binding"/>
    <property type="evidence" value="ECO:0007669"/>
    <property type="project" value="UniProtKB-UniRule"/>
</dbReference>
<dbReference type="InterPro" id="IPR038476">
    <property type="entry name" value="UvrC_RNase_H_dom_sf"/>
</dbReference>
<keyword evidence="1 6" id="KW-0963">Cytoplasm</keyword>
<comment type="similarity">
    <text evidence="6">Belongs to the UvrC family.</text>
</comment>
<dbReference type="SUPFAM" id="SSF47781">
    <property type="entry name" value="RuvA domain 2-like"/>
    <property type="match status" value="1"/>
</dbReference>
<dbReference type="NCBIfam" id="TIGR00194">
    <property type="entry name" value="uvrC"/>
    <property type="match status" value="1"/>
</dbReference>
<evidence type="ECO:0000256" key="6">
    <source>
        <dbReference type="HAMAP-Rule" id="MF_00203"/>
    </source>
</evidence>
<dbReference type="Pfam" id="PF22920">
    <property type="entry name" value="UvrC_RNaseH"/>
    <property type="match status" value="1"/>
</dbReference>
<evidence type="ECO:0000259" key="9">
    <source>
        <dbReference type="PROSITE" id="PS50165"/>
    </source>
</evidence>
<feature type="domain" description="GIY-YIG" evidence="8">
    <location>
        <begin position="19"/>
        <end position="98"/>
    </location>
</feature>
<dbReference type="InterPro" id="IPR003583">
    <property type="entry name" value="Hlx-hairpin-Hlx_DNA-bd_motif"/>
</dbReference>
<dbReference type="SUPFAM" id="SSF46600">
    <property type="entry name" value="C-terminal UvrC-binding domain of UvrB"/>
    <property type="match status" value="1"/>
</dbReference>
<gene>
    <name evidence="6" type="primary">uvrC</name>
    <name evidence="10" type="ORF">SAMN04488696_1174</name>
</gene>
<keyword evidence="5 6" id="KW-0234">DNA repair</keyword>
<dbReference type="PROSITE" id="PS50151">
    <property type="entry name" value="UVR"/>
    <property type="match status" value="1"/>
</dbReference>
<dbReference type="NCBIfam" id="NF001824">
    <property type="entry name" value="PRK00558.1-5"/>
    <property type="match status" value="1"/>
</dbReference>
<dbReference type="GO" id="GO:0009380">
    <property type="term" value="C:excinuclease repair complex"/>
    <property type="evidence" value="ECO:0007669"/>
    <property type="project" value="InterPro"/>
</dbReference>
<evidence type="ECO:0000256" key="4">
    <source>
        <dbReference type="ARBA" id="ARBA00022881"/>
    </source>
</evidence>
<dbReference type="SMART" id="SM00465">
    <property type="entry name" value="GIYc"/>
    <property type="match status" value="1"/>
</dbReference>
<dbReference type="InterPro" id="IPR004791">
    <property type="entry name" value="UvrC"/>
</dbReference>
<dbReference type="GO" id="GO:0009381">
    <property type="term" value="F:excinuclease ABC activity"/>
    <property type="evidence" value="ECO:0007669"/>
    <property type="project" value="UniProtKB-UniRule"/>
</dbReference>
<dbReference type="CDD" id="cd10434">
    <property type="entry name" value="GIY-YIG_UvrC_Cho"/>
    <property type="match status" value="1"/>
</dbReference>
<keyword evidence="4 6" id="KW-0267">Excision nuclease</keyword>
<dbReference type="Pfam" id="PF02151">
    <property type="entry name" value="UVR"/>
    <property type="match status" value="1"/>
</dbReference>
<dbReference type="GO" id="GO:0006289">
    <property type="term" value="P:nucleotide-excision repair"/>
    <property type="evidence" value="ECO:0007669"/>
    <property type="project" value="UniProtKB-UniRule"/>
</dbReference>
<dbReference type="AlphaFoldDB" id="A0A1I4QSA1"/>
<evidence type="ECO:0000313" key="11">
    <source>
        <dbReference type="Proteomes" id="UP000198535"/>
    </source>
</evidence>
<dbReference type="Proteomes" id="UP000198535">
    <property type="component" value="Unassembled WGS sequence"/>
</dbReference>
<dbReference type="GO" id="GO:0009432">
    <property type="term" value="P:SOS response"/>
    <property type="evidence" value="ECO:0007669"/>
    <property type="project" value="UniProtKB-UniRule"/>
</dbReference>
<dbReference type="InterPro" id="IPR036876">
    <property type="entry name" value="UVR_dom_sf"/>
</dbReference>
<dbReference type="PROSITE" id="PS50165">
    <property type="entry name" value="UVRC"/>
    <property type="match status" value="1"/>
</dbReference>
<evidence type="ECO:0000256" key="2">
    <source>
        <dbReference type="ARBA" id="ARBA00022763"/>
    </source>
</evidence>
<evidence type="ECO:0000256" key="1">
    <source>
        <dbReference type="ARBA" id="ARBA00022490"/>
    </source>
</evidence>
<dbReference type="InterPro" id="IPR010994">
    <property type="entry name" value="RuvA_2-like"/>
</dbReference>
<evidence type="ECO:0000259" key="8">
    <source>
        <dbReference type="PROSITE" id="PS50164"/>
    </source>
</evidence>
<dbReference type="InterPro" id="IPR050066">
    <property type="entry name" value="UvrABC_protein_C"/>
</dbReference>
<dbReference type="PROSITE" id="PS50164">
    <property type="entry name" value="GIY_YIG"/>
    <property type="match status" value="1"/>
</dbReference>
<keyword evidence="3 6" id="KW-0228">DNA excision</keyword>
<reference evidence="11" key="1">
    <citation type="submission" date="2016-10" db="EMBL/GenBank/DDBJ databases">
        <authorList>
            <person name="Varghese N."/>
            <person name="Submissions S."/>
        </authorList>
    </citation>
    <scope>NUCLEOTIDE SEQUENCE [LARGE SCALE GENOMIC DNA]</scope>
    <source>
        <strain evidence="11">Mob M</strain>
    </source>
</reference>
<dbReference type="Gene3D" id="1.10.150.20">
    <property type="entry name" value="5' to 3' exonuclease, C-terminal subdomain"/>
    <property type="match status" value="1"/>
</dbReference>
<dbReference type="RefSeq" id="WP_245747919.1">
    <property type="nucleotide sequence ID" value="NZ_FOUJ01000002.1"/>
</dbReference>
<dbReference type="Gene3D" id="3.40.1440.10">
    <property type="entry name" value="GIY-YIG endonuclease"/>
    <property type="match status" value="1"/>
</dbReference>
<evidence type="ECO:0000256" key="3">
    <source>
        <dbReference type="ARBA" id="ARBA00022769"/>
    </source>
</evidence>
<evidence type="ECO:0000256" key="5">
    <source>
        <dbReference type="ARBA" id="ARBA00023204"/>
    </source>
</evidence>